<dbReference type="FunFam" id="3.90.76.10:FF:000001">
    <property type="entry name" value="Oligopeptide ABC transporter substrate-binding protein"/>
    <property type="match status" value="1"/>
</dbReference>
<evidence type="ECO:0000256" key="5">
    <source>
        <dbReference type="ARBA" id="ARBA00022856"/>
    </source>
</evidence>
<evidence type="ECO:0000256" key="2">
    <source>
        <dbReference type="ARBA" id="ARBA00005695"/>
    </source>
</evidence>
<comment type="caution">
    <text evidence="9">The sequence shown here is derived from an EMBL/GenBank/DDBJ whole genome shotgun (WGS) entry which is preliminary data.</text>
</comment>
<keyword evidence="4 7" id="KW-0732">Signal</keyword>
<dbReference type="GO" id="GO:0015833">
    <property type="term" value="P:peptide transport"/>
    <property type="evidence" value="ECO:0007669"/>
    <property type="project" value="UniProtKB-KW"/>
</dbReference>
<name>A0A422M9G7_LACPA</name>
<keyword evidence="3" id="KW-0813">Transport</keyword>
<dbReference type="SUPFAM" id="SSF53850">
    <property type="entry name" value="Periplasmic binding protein-like II"/>
    <property type="match status" value="1"/>
</dbReference>
<dbReference type="AlphaFoldDB" id="A0A422M9G7"/>
<dbReference type="Gene3D" id="3.10.105.10">
    <property type="entry name" value="Dipeptide-binding Protein, Domain 3"/>
    <property type="match status" value="1"/>
</dbReference>
<dbReference type="PANTHER" id="PTHR30290">
    <property type="entry name" value="PERIPLASMIC BINDING COMPONENT OF ABC TRANSPORTER"/>
    <property type="match status" value="1"/>
</dbReference>
<dbReference type="Pfam" id="PF00496">
    <property type="entry name" value="SBP_bac_5"/>
    <property type="match status" value="1"/>
</dbReference>
<organism evidence="9 10">
    <name type="scientific">Lacticaseibacillus paracasei</name>
    <name type="common">Lactobacillus paracasei</name>
    <dbReference type="NCBI Taxonomy" id="1597"/>
    <lineage>
        <taxon>Bacteria</taxon>
        <taxon>Bacillati</taxon>
        <taxon>Bacillota</taxon>
        <taxon>Bacilli</taxon>
        <taxon>Lactobacillales</taxon>
        <taxon>Lactobacillaceae</taxon>
        <taxon>Lacticaseibacillus</taxon>
    </lineage>
</organism>
<feature type="compositionally biased region" description="Polar residues" evidence="6">
    <location>
        <begin position="332"/>
        <end position="343"/>
    </location>
</feature>
<comment type="subcellular location">
    <subcellularLocation>
        <location evidence="1">Cell envelope</location>
    </subcellularLocation>
</comment>
<feature type="compositionally biased region" description="Basic and acidic residues" evidence="6">
    <location>
        <begin position="344"/>
        <end position="354"/>
    </location>
</feature>
<dbReference type="PROSITE" id="PS51257">
    <property type="entry name" value="PROKAR_LIPOPROTEIN"/>
    <property type="match status" value="1"/>
</dbReference>
<evidence type="ECO:0000256" key="3">
    <source>
        <dbReference type="ARBA" id="ARBA00022448"/>
    </source>
</evidence>
<dbReference type="PANTHER" id="PTHR30290:SF10">
    <property type="entry name" value="PERIPLASMIC OLIGOPEPTIDE-BINDING PROTEIN-RELATED"/>
    <property type="match status" value="1"/>
</dbReference>
<evidence type="ECO:0000313" key="10">
    <source>
        <dbReference type="Proteomes" id="UP000284716"/>
    </source>
</evidence>
<evidence type="ECO:0000256" key="6">
    <source>
        <dbReference type="SAM" id="MobiDB-lite"/>
    </source>
</evidence>
<dbReference type="Gene3D" id="3.90.76.10">
    <property type="entry name" value="Dipeptide-binding Protein, Domain 1"/>
    <property type="match status" value="1"/>
</dbReference>
<evidence type="ECO:0000256" key="7">
    <source>
        <dbReference type="SAM" id="SignalP"/>
    </source>
</evidence>
<dbReference type="EMBL" id="LKFS01000007">
    <property type="protein sequence ID" value="RND84985.1"/>
    <property type="molecule type" value="Genomic_DNA"/>
</dbReference>
<comment type="similarity">
    <text evidence="2">Belongs to the bacterial solute-binding protein 5 family.</text>
</comment>
<dbReference type="Proteomes" id="UP000284716">
    <property type="component" value="Unassembled WGS sequence"/>
</dbReference>
<protein>
    <submittedName>
        <fullName evidence="9">Dipeptide-binding protein DppE</fullName>
    </submittedName>
</protein>
<dbReference type="InterPro" id="IPR000914">
    <property type="entry name" value="SBP_5_dom"/>
</dbReference>
<keyword evidence="5" id="KW-0571">Peptide transport</keyword>
<dbReference type="PIRSF" id="PIRSF002741">
    <property type="entry name" value="MppA"/>
    <property type="match status" value="1"/>
</dbReference>
<dbReference type="RefSeq" id="WP_003597155.1">
    <property type="nucleotide sequence ID" value="NZ_CP158983.1"/>
</dbReference>
<dbReference type="FunFam" id="3.10.105.10:FF:000001">
    <property type="entry name" value="Oligopeptide ABC transporter, oligopeptide-binding protein"/>
    <property type="match status" value="1"/>
</dbReference>
<dbReference type="InterPro" id="IPR039424">
    <property type="entry name" value="SBP_5"/>
</dbReference>
<sequence>MKVKRLVAGAMVFASAALLAACGSKSSSSSSETFNRMEKDVISTMDNAHITDVISGQAAVDTGDGLYRYKGKKLEPAVATKVVKPTNNGLTYTFNLRKTKWSNGDPVTAKDFVFAWKRAADPKTKSEYAYLFSGIKNADDITAGKKAASTLGVKAEGDYKLVVTMDRPVPYFSTMMVNPVFFPLNQKTVDKYGKKFGTQSKYLLFNGPFKLTNWNGTGNSWDEVKNTSYWNAKQVKLDKIHVQVVKDSNTAANLFATKKLDDAVLTGEIAKQHAKDKDYVGDKQGRTTYLDMNEEKVPDFKNLKLRQAVAMAINRDEFANKVIGDGSFGISTITPENSGSNPKTGEDFSKEAAKESKTVQTYDLKKAKQLWAEGLKEVGKSGEDVTLTTDDTDVAKKSAEYLQSALEQLPGMKVSISSVPFKTRIQRSLDGSAQFILSGWQGDFPDPISFLDLYTTGNTYNFSHWSNKQYDDLIKASRGTDANSETKRYDDLLKAQELLSKESPVATLYQTVQGHLRNPKLKGATFSPANMYNFVGAYMAK</sequence>
<evidence type="ECO:0000259" key="8">
    <source>
        <dbReference type="Pfam" id="PF00496"/>
    </source>
</evidence>
<dbReference type="GO" id="GO:0030288">
    <property type="term" value="C:outer membrane-bounded periplasmic space"/>
    <property type="evidence" value="ECO:0007669"/>
    <property type="project" value="UniProtKB-ARBA"/>
</dbReference>
<dbReference type="Gene3D" id="3.40.190.10">
    <property type="entry name" value="Periplasmic binding protein-like II"/>
    <property type="match status" value="1"/>
</dbReference>
<reference evidence="9 10" key="1">
    <citation type="journal article" date="2018" name="Front. Microbiol.">
        <title>Conversion of Methionine to Cysteine in Lactobacillus paracasei Depends on the Highly Mobile cysK-ctl-cysE Gene Cluster.</title>
        <authorList>
            <person name="Wuthrich D."/>
            <person name="Irmler S."/>
            <person name="Berthoud H."/>
            <person name="Guggenbuhl B."/>
            <person name="Eugster E."/>
            <person name="Bruggmann R."/>
        </authorList>
    </citation>
    <scope>NUCLEOTIDE SEQUENCE [LARGE SCALE GENOMIC DNA]</scope>
    <source>
        <strain evidence="9 10">FAM18157</strain>
    </source>
</reference>
<accession>A0A422M9G7</accession>
<dbReference type="GO" id="GO:1904680">
    <property type="term" value="F:peptide transmembrane transporter activity"/>
    <property type="evidence" value="ECO:0007669"/>
    <property type="project" value="TreeGrafter"/>
</dbReference>
<evidence type="ECO:0000256" key="4">
    <source>
        <dbReference type="ARBA" id="ARBA00022729"/>
    </source>
</evidence>
<feature type="signal peptide" evidence="7">
    <location>
        <begin position="1"/>
        <end position="20"/>
    </location>
</feature>
<feature type="region of interest" description="Disordered" evidence="6">
    <location>
        <begin position="332"/>
        <end position="354"/>
    </location>
</feature>
<gene>
    <name evidence="9" type="ORF">FAM18157_00062</name>
</gene>
<evidence type="ECO:0000313" key="9">
    <source>
        <dbReference type="EMBL" id="RND84985.1"/>
    </source>
</evidence>
<feature type="domain" description="Solute-binding protein family 5" evidence="8">
    <location>
        <begin position="73"/>
        <end position="460"/>
    </location>
</feature>
<proteinExistence type="inferred from homology"/>
<keyword evidence="5" id="KW-0653">Protein transport</keyword>
<feature type="chain" id="PRO_5039056666" evidence="7">
    <location>
        <begin position="21"/>
        <end position="541"/>
    </location>
</feature>
<dbReference type="InterPro" id="IPR030678">
    <property type="entry name" value="Peptide/Ni-bd"/>
</dbReference>
<dbReference type="CDD" id="cd08504">
    <property type="entry name" value="PBP2_OppA"/>
    <property type="match status" value="1"/>
</dbReference>
<dbReference type="GO" id="GO:0043190">
    <property type="term" value="C:ATP-binding cassette (ABC) transporter complex"/>
    <property type="evidence" value="ECO:0007669"/>
    <property type="project" value="InterPro"/>
</dbReference>
<evidence type="ECO:0000256" key="1">
    <source>
        <dbReference type="ARBA" id="ARBA00004196"/>
    </source>
</evidence>